<gene>
    <name evidence="1" type="ORF">LEP1GSC060_2740</name>
</gene>
<organism evidence="1 2">
    <name type="scientific">Leptospira weilii serovar Ranarum str. ICFT</name>
    <dbReference type="NCBI Taxonomy" id="1218598"/>
    <lineage>
        <taxon>Bacteria</taxon>
        <taxon>Pseudomonadati</taxon>
        <taxon>Spirochaetota</taxon>
        <taxon>Spirochaetia</taxon>
        <taxon>Leptospirales</taxon>
        <taxon>Leptospiraceae</taxon>
        <taxon>Leptospira</taxon>
    </lineage>
</organism>
<dbReference type="Proteomes" id="UP000012313">
    <property type="component" value="Unassembled WGS sequence"/>
</dbReference>
<evidence type="ECO:0000313" key="1">
    <source>
        <dbReference type="EMBL" id="EMY77946.1"/>
    </source>
</evidence>
<accession>N1WCF0</accession>
<reference evidence="1" key="1">
    <citation type="submission" date="2013-03" db="EMBL/GenBank/DDBJ databases">
        <authorList>
            <person name="Harkins D.M."/>
            <person name="Durkin A.S."/>
            <person name="Brinkac L.M."/>
            <person name="Haft D.H."/>
            <person name="Selengut J.D."/>
            <person name="Sanka R."/>
            <person name="DePew J."/>
            <person name="Purushe J."/>
            <person name="Hartskeerl R.A."/>
            <person name="Ahmed A."/>
            <person name="van der Linden H."/>
            <person name="Goris M.G.A."/>
            <person name="Vinetz J.M."/>
            <person name="Sutton G.G."/>
            <person name="Nierman W.C."/>
            <person name="Fouts D.E."/>
        </authorList>
    </citation>
    <scope>NUCLEOTIDE SEQUENCE [LARGE SCALE GENOMIC DNA]</scope>
    <source>
        <strain evidence="1">ICFT</strain>
    </source>
</reference>
<dbReference type="AlphaFoldDB" id="N1WCF0"/>
<dbReference type="EMBL" id="AOHC02000029">
    <property type="protein sequence ID" value="EMY77946.1"/>
    <property type="molecule type" value="Genomic_DNA"/>
</dbReference>
<evidence type="ECO:0000313" key="2">
    <source>
        <dbReference type="Proteomes" id="UP000012313"/>
    </source>
</evidence>
<name>N1WCF0_9LEPT</name>
<keyword evidence="2" id="KW-1185">Reference proteome</keyword>
<sequence>MRLQYDNFEIFSNVTFKFRTTAKIFLDFKALEFINILIHLRRLPQSVLKKEFGFVFQSKKSFCDFFLMLRPQAATLSSNEQLTLI</sequence>
<proteinExistence type="predicted"/>
<comment type="caution">
    <text evidence="1">The sequence shown here is derived from an EMBL/GenBank/DDBJ whole genome shotgun (WGS) entry which is preliminary data.</text>
</comment>
<dbReference type="STRING" id="1218598.LEP1GSC060_2740"/>
<protein>
    <submittedName>
        <fullName evidence="1">Uncharacterized protein</fullName>
    </submittedName>
</protein>